<dbReference type="AlphaFoldDB" id="A0A8D8EXK4"/>
<accession>A0A8D8EXK4</accession>
<protein>
    <submittedName>
        <fullName evidence="1">(northern house mosquito) hypothetical protein</fullName>
    </submittedName>
</protein>
<evidence type="ECO:0000313" key="1">
    <source>
        <dbReference type="EMBL" id="CAG6451662.1"/>
    </source>
</evidence>
<organism evidence="1">
    <name type="scientific">Culex pipiens</name>
    <name type="common">House mosquito</name>
    <dbReference type="NCBI Taxonomy" id="7175"/>
    <lineage>
        <taxon>Eukaryota</taxon>
        <taxon>Metazoa</taxon>
        <taxon>Ecdysozoa</taxon>
        <taxon>Arthropoda</taxon>
        <taxon>Hexapoda</taxon>
        <taxon>Insecta</taxon>
        <taxon>Pterygota</taxon>
        <taxon>Neoptera</taxon>
        <taxon>Endopterygota</taxon>
        <taxon>Diptera</taxon>
        <taxon>Nematocera</taxon>
        <taxon>Culicoidea</taxon>
        <taxon>Culicidae</taxon>
        <taxon>Culicinae</taxon>
        <taxon>Culicini</taxon>
        <taxon>Culex</taxon>
        <taxon>Culex</taxon>
    </lineage>
</organism>
<proteinExistence type="predicted"/>
<dbReference type="EMBL" id="HBUE01018821">
    <property type="protein sequence ID" value="CAG6451662.1"/>
    <property type="molecule type" value="Transcribed_RNA"/>
</dbReference>
<sequence length="270" mass="30737">MVPIAAQRVGLLKALNLRQEIRLSRRESAPVLKLVLVQKPNRHRHRKVRQLGQLDLGPPSTTLTRLPKVKLLHDLEVRFYLHPRSGHDQQRVGPRPTQHQIVQRDLLLEAVPWGHPEHRIAKQRVQTLVSIKHEHRSKHQHHVGRVGDLNLEHRHGARNLLQLDLEHLPLQQPVPVVKVQHWLERKDGTVVAGQVRPEFAFRPERKLADRAGSPDRTAERFCHADGGSLSLELQVGGFFVLFGQEFVHGVGTGASDGLLMGRVFRWFGLG</sequence>
<reference evidence="1" key="1">
    <citation type="submission" date="2021-05" db="EMBL/GenBank/DDBJ databases">
        <authorList>
            <person name="Alioto T."/>
            <person name="Alioto T."/>
            <person name="Gomez Garrido J."/>
        </authorList>
    </citation>
    <scope>NUCLEOTIDE SEQUENCE</scope>
</reference>
<name>A0A8D8EXK4_CULPI</name>